<evidence type="ECO:0000313" key="2">
    <source>
        <dbReference type="EMBL" id="GAA0157595.1"/>
    </source>
</evidence>
<dbReference type="Proteomes" id="UP001454036">
    <property type="component" value="Unassembled WGS sequence"/>
</dbReference>
<name>A0AAV3Q4N1_LITER</name>
<reference evidence="2 3" key="1">
    <citation type="submission" date="2024-01" db="EMBL/GenBank/DDBJ databases">
        <title>The complete chloroplast genome sequence of Lithospermum erythrorhizon: insights into the phylogenetic relationship among Boraginaceae species and the maternal lineages of purple gromwells.</title>
        <authorList>
            <person name="Okada T."/>
            <person name="Watanabe K."/>
        </authorList>
    </citation>
    <scope>NUCLEOTIDE SEQUENCE [LARGE SCALE GENOMIC DNA]</scope>
</reference>
<evidence type="ECO:0000256" key="1">
    <source>
        <dbReference type="SAM" id="MobiDB-lite"/>
    </source>
</evidence>
<comment type="caution">
    <text evidence="2">The sequence shown here is derived from an EMBL/GenBank/DDBJ whole genome shotgun (WGS) entry which is preliminary data.</text>
</comment>
<feature type="region of interest" description="Disordered" evidence="1">
    <location>
        <begin position="317"/>
        <end position="347"/>
    </location>
</feature>
<dbReference type="AlphaFoldDB" id="A0AAV3Q4N1"/>
<evidence type="ECO:0000313" key="3">
    <source>
        <dbReference type="Proteomes" id="UP001454036"/>
    </source>
</evidence>
<sequence length="347" mass="38081">MRSILEGSSWRGPDLPLCLLVWEACEVLQRSPSRAWEACEVLQGGFWLCFCVIGDEYSLYFPLYFLSAEEDTDSMAGKKKTFMKDIRASHDTELVANTLNEKSSFCSRKRGPSSPASPPSETPGLASLEVESSIFLDLTLEEPGVRPSGSLGVPSHGSPTTTRGSHLHAHVCQPSGSKADVSPTSSPNALPISSGEGYKSDHPFFVNTPYTLPSRVQITDNSTSHTISSLAANMFKNCMVRPEVLGAMRVHSPMHLHDQLAHYQLRESVLEKEALTLKLSEAERSAVADASSDFSGIAAHFKRYVTDLRDEFVTELFNDLPDEEHEDDEEGGDVIGPDQEQDEGDDE</sequence>
<gene>
    <name evidence="2" type="ORF">LIER_14832</name>
</gene>
<feature type="region of interest" description="Disordered" evidence="1">
    <location>
        <begin position="103"/>
        <end position="124"/>
    </location>
</feature>
<proteinExistence type="predicted"/>
<dbReference type="EMBL" id="BAABME010003141">
    <property type="protein sequence ID" value="GAA0157595.1"/>
    <property type="molecule type" value="Genomic_DNA"/>
</dbReference>
<protein>
    <submittedName>
        <fullName evidence="2">Uncharacterized protein</fullName>
    </submittedName>
</protein>
<feature type="compositionally biased region" description="Acidic residues" evidence="1">
    <location>
        <begin position="320"/>
        <end position="332"/>
    </location>
</feature>
<organism evidence="2 3">
    <name type="scientific">Lithospermum erythrorhizon</name>
    <name type="common">Purple gromwell</name>
    <name type="synonym">Lithospermum officinale var. erythrorhizon</name>
    <dbReference type="NCBI Taxonomy" id="34254"/>
    <lineage>
        <taxon>Eukaryota</taxon>
        <taxon>Viridiplantae</taxon>
        <taxon>Streptophyta</taxon>
        <taxon>Embryophyta</taxon>
        <taxon>Tracheophyta</taxon>
        <taxon>Spermatophyta</taxon>
        <taxon>Magnoliopsida</taxon>
        <taxon>eudicotyledons</taxon>
        <taxon>Gunneridae</taxon>
        <taxon>Pentapetalae</taxon>
        <taxon>asterids</taxon>
        <taxon>lamiids</taxon>
        <taxon>Boraginales</taxon>
        <taxon>Boraginaceae</taxon>
        <taxon>Boraginoideae</taxon>
        <taxon>Lithospermeae</taxon>
        <taxon>Lithospermum</taxon>
    </lineage>
</organism>
<keyword evidence="3" id="KW-1185">Reference proteome</keyword>
<feature type="region of interest" description="Disordered" evidence="1">
    <location>
        <begin position="145"/>
        <end position="167"/>
    </location>
</feature>
<accession>A0AAV3Q4N1</accession>